<dbReference type="PANTHER" id="PTHR30251:SF5">
    <property type="entry name" value="FIMBRIAL CHAPARONE PROTEIN"/>
    <property type="match status" value="1"/>
</dbReference>
<name>A0ABX9FR75_9ENTR</name>
<comment type="caution">
    <text evidence="12">The sequence shown here is derived from an EMBL/GenBank/DDBJ whole genome shotgun (WGS) entry which is preliminary data.</text>
</comment>
<accession>A0ABX9FR75</accession>
<comment type="similarity">
    <text evidence="2 8">Belongs to the periplasmic pilus chaperone family.</text>
</comment>
<feature type="chain" id="PRO_5047231907" evidence="9">
    <location>
        <begin position="21"/>
        <end position="244"/>
    </location>
</feature>
<dbReference type="Pfam" id="PF02753">
    <property type="entry name" value="PapD_C"/>
    <property type="match status" value="1"/>
</dbReference>
<evidence type="ECO:0000256" key="4">
    <source>
        <dbReference type="ARBA" id="ARBA00022729"/>
    </source>
</evidence>
<sequence length="244" mass="27227">MTLSKVLPLLCVLLPLTSHAAVLPDRTRVIFHADEKASSLKLENQSKSQPYLAYSWIENEHGQKDDSAIAALPPIQRLEPGAISQVRIVKQSKASTLPTDRESLFYFNVREIPPVPENNDNHAVLQLALQSKLKLFWRPVGLKKSPDAKIEQQITASQQGSSLLVKNPTPYYITLAFFGKDDKAVFPGYESTMLSPFGSQTLNANRYTGNVFMLGYIDDYGGLRMLNVRCNAHCDVKAPPEKKQ</sequence>
<keyword evidence="4 9" id="KW-0732">Signal</keyword>
<evidence type="ECO:0000259" key="10">
    <source>
        <dbReference type="Pfam" id="PF00345"/>
    </source>
</evidence>
<dbReference type="RefSeq" id="WP_108475088.1">
    <property type="nucleotide sequence ID" value="NZ_BNAA01000007.1"/>
</dbReference>
<dbReference type="InterPro" id="IPR050643">
    <property type="entry name" value="Periplasmic_pilus_chap"/>
</dbReference>
<dbReference type="GeneID" id="99809723"/>
<dbReference type="InterPro" id="IPR001829">
    <property type="entry name" value="Pili_assmbl_chaperone_bac"/>
</dbReference>
<evidence type="ECO:0000256" key="5">
    <source>
        <dbReference type="ARBA" id="ARBA00022764"/>
    </source>
</evidence>
<dbReference type="Proteomes" id="UP000253201">
    <property type="component" value="Unassembled WGS sequence"/>
</dbReference>
<dbReference type="PRINTS" id="PR00969">
    <property type="entry name" value="CHAPERONPILI"/>
</dbReference>
<dbReference type="Gene3D" id="2.60.40.10">
    <property type="entry name" value="Immunoglobulins"/>
    <property type="match status" value="2"/>
</dbReference>
<dbReference type="Pfam" id="PF00345">
    <property type="entry name" value="PapD_N"/>
    <property type="match status" value="1"/>
</dbReference>
<keyword evidence="6 8" id="KW-0143">Chaperone</keyword>
<dbReference type="PANTHER" id="PTHR30251">
    <property type="entry name" value="PILUS ASSEMBLY CHAPERONE"/>
    <property type="match status" value="1"/>
</dbReference>
<reference evidence="12 13" key="1">
    <citation type="submission" date="2018-06" db="EMBL/GenBank/DDBJ databases">
        <title>Genomic Encyclopedia of Type Strains, Phase IV (KMG-IV): sequencing the most valuable type-strain genomes for metagenomic binning, comparative biology and taxonomic classification.</title>
        <authorList>
            <person name="Goeker M."/>
        </authorList>
    </citation>
    <scope>NUCLEOTIDE SEQUENCE [LARGE SCALE GENOMIC DNA]</scope>
    <source>
        <strain evidence="12 13">DSM 27453</strain>
    </source>
</reference>
<dbReference type="InterPro" id="IPR008962">
    <property type="entry name" value="PapD-like_sf"/>
</dbReference>
<evidence type="ECO:0000256" key="8">
    <source>
        <dbReference type="RuleBase" id="RU003918"/>
    </source>
</evidence>
<dbReference type="InterPro" id="IPR013783">
    <property type="entry name" value="Ig-like_fold"/>
</dbReference>
<dbReference type="EMBL" id="QNRL01000009">
    <property type="protein sequence ID" value="RBP08462.1"/>
    <property type="molecule type" value="Genomic_DNA"/>
</dbReference>
<dbReference type="SUPFAM" id="SSF49354">
    <property type="entry name" value="PapD-like"/>
    <property type="match status" value="1"/>
</dbReference>
<feature type="domain" description="Pili assembly chaperone C-terminal" evidence="11">
    <location>
        <begin position="165"/>
        <end position="223"/>
    </location>
</feature>
<evidence type="ECO:0000256" key="3">
    <source>
        <dbReference type="ARBA" id="ARBA00022558"/>
    </source>
</evidence>
<proteinExistence type="inferred from homology"/>
<comment type="subcellular location">
    <subcellularLocation>
        <location evidence="1 8">Periplasm</location>
    </subcellularLocation>
</comment>
<keyword evidence="7" id="KW-0393">Immunoglobulin domain</keyword>
<evidence type="ECO:0000256" key="7">
    <source>
        <dbReference type="ARBA" id="ARBA00023319"/>
    </source>
</evidence>
<dbReference type="InterPro" id="IPR016147">
    <property type="entry name" value="Pili_assmbl_chaperone_N"/>
</dbReference>
<feature type="domain" description="Pili assembly chaperone N-terminal" evidence="10">
    <location>
        <begin position="23"/>
        <end position="142"/>
    </location>
</feature>
<evidence type="ECO:0000256" key="2">
    <source>
        <dbReference type="ARBA" id="ARBA00007399"/>
    </source>
</evidence>
<dbReference type="SUPFAM" id="SSF49584">
    <property type="entry name" value="Periplasmic chaperone C-domain"/>
    <property type="match status" value="1"/>
</dbReference>
<evidence type="ECO:0000256" key="1">
    <source>
        <dbReference type="ARBA" id="ARBA00004418"/>
    </source>
</evidence>
<keyword evidence="3" id="KW-1029">Fimbrium biogenesis</keyword>
<evidence type="ECO:0000256" key="6">
    <source>
        <dbReference type="ARBA" id="ARBA00023186"/>
    </source>
</evidence>
<gene>
    <name evidence="12" type="ORF">DFQ50_109232</name>
</gene>
<dbReference type="InterPro" id="IPR036316">
    <property type="entry name" value="Pili_assmbl_chap_C_dom_sf"/>
</dbReference>
<keyword evidence="13" id="KW-1185">Reference proteome</keyword>
<organism evidence="12 13">
    <name type="scientific">Pseudocitrobacter faecalis</name>
    <dbReference type="NCBI Taxonomy" id="1398493"/>
    <lineage>
        <taxon>Bacteria</taxon>
        <taxon>Pseudomonadati</taxon>
        <taxon>Pseudomonadota</taxon>
        <taxon>Gammaproteobacteria</taxon>
        <taxon>Enterobacterales</taxon>
        <taxon>Enterobacteriaceae</taxon>
        <taxon>Pseudocitrobacter</taxon>
    </lineage>
</organism>
<evidence type="ECO:0000259" key="11">
    <source>
        <dbReference type="Pfam" id="PF02753"/>
    </source>
</evidence>
<evidence type="ECO:0000256" key="9">
    <source>
        <dbReference type="SAM" id="SignalP"/>
    </source>
</evidence>
<protein>
    <submittedName>
        <fullName evidence="12">P pilus assembly chaperone PapD</fullName>
    </submittedName>
</protein>
<dbReference type="InterPro" id="IPR016148">
    <property type="entry name" value="Pili_assmbl_chaperone_C"/>
</dbReference>
<feature type="signal peptide" evidence="9">
    <location>
        <begin position="1"/>
        <end position="20"/>
    </location>
</feature>
<evidence type="ECO:0000313" key="12">
    <source>
        <dbReference type="EMBL" id="RBP08462.1"/>
    </source>
</evidence>
<evidence type="ECO:0000313" key="13">
    <source>
        <dbReference type="Proteomes" id="UP000253201"/>
    </source>
</evidence>
<dbReference type="InterPro" id="IPR018046">
    <property type="entry name" value="Pili_assmbl_chaperone_CS"/>
</dbReference>
<keyword evidence="5" id="KW-0574">Periplasm</keyword>
<dbReference type="PROSITE" id="PS00635">
    <property type="entry name" value="PILI_CHAPERONE"/>
    <property type="match status" value="1"/>
</dbReference>